<dbReference type="GO" id="GO:0004077">
    <property type="term" value="F:biotin--[biotin carboxyl-carrier protein] ligase activity"/>
    <property type="evidence" value="ECO:0007669"/>
    <property type="project" value="InterPro"/>
</dbReference>
<dbReference type="PANTHER" id="PTHR12835">
    <property type="entry name" value="BIOTIN PROTEIN LIGASE"/>
    <property type="match status" value="1"/>
</dbReference>
<sequence>MAARRMNVLVYSGSGSTIESVKHCLYSLRRLLSPNYAVIPVTNNVILNEPWTASCALLVFPGGADLGYCRSLNGEGNRRIEQYVRRGGAYLGFCAGGYYGSSRCEFEIGDRVLEVVGPRELSFFPGVCRGCAFKGFVYHSEAGAKAVDVKVNEGAFKTGIVAQTFRLYYNGGGVFVDAGSFASKGVEVLADYSGDIDVRGGSAAVVYCKVGDGSAILTGPHPEFAAVNLDAKSNVPNYAKLVEDLAEDDGSRVNFLRACLARFGLIVSDEATLVPSLSRLHLSSMHHHLIPELLASWKDIISIEDGEEYIKGENDTFHLEKRDSRWSVSKLVAALPPPGIMKVNESSPDNQTDGAGVGDRIVDYDAVIKCLIPHESEWPGTKETPYFNHNAFYANLRAFQEEKGAEAEEFGKYLTYGEVVTSTNTLLEKNPQLLSRLPPGFTITATTQVAGRGRGSNVWVSPAGCLIFSTTMKHPMGLSSTAPVVFIQYLAAIAVAEGIQSYDRGYQDVPVKLKWPNDIYAQDPTKPGRREYVKIGGILVNSSYSSGNYDLVVGIGLNTTNAAPTTSLNALLSAHQAPFTLEKLLARILTRLETIYRGFCRTGFDRTLEETYYQHWLHTEQIVTLEAEGGVRARVKGITRDWGLLRAEELGWEDRPTGKIWEVQSDGNSFDFFKGLLKRKDKCLLRRDGRIPVVWSRQVVGDAWHSPPGAGHCRPGLVRDGGGKSSLASRGGKFSLASLDVSPVPSLRLHQFESRTESPRSLCPPRTRPLDHRPSTPRPLDPSTSRPLNPSTLVAGPRCPARIGAGFQGRVDLTESQSLWRVPWSVLGEPGMCRGAHGTSDGRTALDRPLRIGVLGPRTSES</sequence>
<dbReference type="CDD" id="cd03144">
    <property type="entry name" value="GATase1_ScBLP_like"/>
    <property type="match status" value="1"/>
</dbReference>
<keyword evidence="2" id="KW-0436">Ligase</keyword>
<protein>
    <recommendedName>
        <fullName evidence="4">BPL/LPL catalytic domain-containing protein</fullName>
    </recommendedName>
</protein>
<dbReference type="Pfam" id="PF03099">
    <property type="entry name" value="BPL_LplA_LipB"/>
    <property type="match status" value="1"/>
</dbReference>
<organism evidence="5 6">
    <name type="scientific">Diplocarpon coronariae</name>
    <dbReference type="NCBI Taxonomy" id="2795749"/>
    <lineage>
        <taxon>Eukaryota</taxon>
        <taxon>Fungi</taxon>
        <taxon>Dikarya</taxon>
        <taxon>Ascomycota</taxon>
        <taxon>Pezizomycotina</taxon>
        <taxon>Leotiomycetes</taxon>
        <taxon>Helotiales</taxon>
        <taxon>Drepanopezizaceae</taxon>
        <taxon>Diplocarpon</taxon>
    </lineage>
</organism>
<evidence type="ECO:0000259" key="4">
    <source>
        <dbReference type="PROSITE" id="PS51733"/>
    </source>
</evidence>
<dbReference type="FunCoup" id="A0A218Z7F2">
    <property type="interactions" value="111"/>
</dbReference>
<dbReference type="Proteomes" id="UP000242519">
    <property type="component" value="Unassembled WGS sequence"/>
</dbReference>
<evidence type="ECO:0000256" key="3">
    <source>
        <dbReference type="SAM" id="MobiDB-lite"/>
    </source>
</evidence>
<feature type="region of interest" description="Disordered" evidence="3">
    <location>
        <begin position="751"/>
        <end position="797"/>
    </location>
</feature>
<dbReference type="InParanoid" id="A0A218Z7F2"/>
<keyword evidence="6" id="KW-1185">Reference proteome</keyword>
<reference evidence="5 6" key="1">
    <citation type="submission" date="2017-04" db="EMBL/GenBank/DDBJ databases">
        <title>Draft genome sequence of Marssonina coronaria NL1: causal agent of apple blotch.</title>
        <authorList>
            <person name="Cheng Q."/>
        </authorList>
    </citation>
    <scope>NUCLEOTIDE SEQUENCE [LARGE SCALE GENOMIC DNA]</scope>
    <source>
        <strain evidence="5 6">NL1</strain>
    </source>
</reference>
<proteinExistence type="inferred from homology"/>
<evidence type="ECO:0000313" key="6">
    <source>
        <dbReference type="Proteomes" id="UP000242519"/>
    </source>
</evidence>
<dbReference type="InterPro" id="IPR045864">
    <property type="entry name" value="aa-tRNA-synth_II/BPL/LPL"/>
</dbReference>
<dbReference type="InterPro" id="IPR019197">
    <property type="entry name" value="Biotin-prot_ligase_N"/>
</dbReference>
<accession>A0A218Z7F2</accession>
<evidence type="ECO:0000313" key="5">
    <source>
        <dbReference type="EMBL" id="OWP03989.1"/>
    </source>
</evidence>
<dbReference type="InterPro" id="IPR029062">
    <property type="entry name" value="Class_I_gatase-like"/>
</dbReference>
<dbReference type="SUPFAM" id="SSF55681">
    <property type="entry name" value="Class II aaRS and biotin synthetases"/>
    <property type="match status" value="1"/>
</dbReference>
<comment type="similarity">
    <text evidence="1">Belongs to the biotin--protein ligase family.</text>
</comment>
<dbReference type="Pfam" id="PF09825">
    <property type="entry name" value="BPL_N"/>
    <property type="match status" value="1"/>
</dbReference>
<dbReference type="InterPro" id="IPR004408">
    <property type="entry name" value="Biotin_CoA_COase_ligase"/>
</dbReference>
<dbReference type="STRING" id="503106.A0A218Z7F2"/>
<dbReference type="Gene3D" id="3.30.930.10">
    <property type="entry name" value="Bira Bifunctional Protein, Domain 2"/>
    <property type="match status" value="1"/>
</dbReference>
<evidence type="ECO:0000256" key="2">
    <source>
        <dbReference type="ARBA" id="ARBA00022598"/>
    </source>
</evidence>
<dbReference type="PANTHER" id="PTHR12835:SF5">
    <property type="entry name" value="BIOTIN--PROTEIN LIGASE"/>
    <property type="match status" value="1"/>
</dbReference>
<feature type="domain" description="BPL/LPL catalytic" evidence="4">
    <location>
        <begin position="399"/>
        <end position="600"/>
    </location>
</feature>
<feature type="compositionally biased region" description="Polar residues" evidence="3">
    <location>
        <begin position="782"/>
        <end position="792"/>
    </location>
</feature>
<dbReference type="NCBIfam" id="TIGR00121">
    <property type="entry name" value="birA_ligase"/>
    <property type="match status" value="1"/>
</dbReference>
<name>A0A218Z7F2_9HELO</name>
<dbReference type="EMBL" id="MZNU01000153">
    <property type="protein sequence ID" value="OWP03989.1"/>
    <property type="molecule type" value="Genomic_DNA"/>
</dbReference>
<dbReference type="PROSITE" id="PS51733">
    <property type="entry name" value="BPL_LPL_CATALYTIC"/>
    <property type="match status" value="1"/>
</dbReference>
<dbReference type="OrthoDB" id="10250105at2759"/>
<evidence type="ECO:0000256" key="1">
    <source>
        <dbReference type="ARBA" id="ARBA00009934"/>
    </source>
</evidence>
<dbReference type="GO" id="GO:0005737">
    <property type="term" value="C:cytoplasm"/>
    <property type="evidence" value="ECO:0007669"/>
    <property type="project" value="TreeGrafter"/>
</dbReference>
<dbReference type="SUPFAM" id="SSF52317">
    <property type="entry name" value="Class I glutamine amidotransferase-like"/>
    <property type="match status" value="1"/>
</dbReference>
<dbReference type="CDD" id="cd16442">
    <property type="entry name" value="BPL"/>
    <property type="match status" value="1"/>
</dbReference>
<dbReference type="InterPro" id="IPR004143">
    <property type="entry name" value="BPL_LPL_catalytic"/>
</dbReference>
<feature type="region of interest" description="Disordered" evidence="3">
    <location>
        <begin position="705"/>
        <end position="725"/>
    </location>
</feature>
<comment type="caution">
    <text evidence="5">The sequence shown here is derived from an EMBL/GenBank/DDBJ whole genome shotgun (WGS) entry which is preliminary data.</text>
</comment>
<dbReference type="AlphaFoldDB" id="A0A218Z7F2"/>
<gene>
    <name evidence="5" type="ORF">B2J93_4553</name>
</gene>